<comment type="caution">
    <text evidence="4">The sequence shown here is derived from an EMBL/GenBank/DDBJ whole genome shotgun (WGS) entry which is preliminary data.</text>
</comment>
<feature type="compositionally biased region" description="Low complexity" evidence="1">
    <location>
        <begin position="22"/>
        <end position="33"/>
    </location>
</feature>
<feature type="domain" description="DUF732" evidence="3">
    <location>
        <begin position="133"/>
        <end position="203"/>
    </location>
</feature>
<evidence type="ECO:0000313" key="4">
    <source>
        <dbReference type="EMBL" id="ORJ55542.1"/>
    </source>
</evidence>
<dbReference type="Pfam" id="PF05305">
    <property type="entry name" value="DUF732"/>
    <property type="match status" value="1"/>
</dbReference>
<organism evidence="4 5">
    <name type="scientific">Mycobacterium simiae</name>
    <name type="common">Mycobacterium habana</name>
    <dbReference type="NCBI Taxonomy" id="1784"/>
    <lineage>
        <taxon>Bacteria</taxon>
        <taxon>Bacillati</taxon>
        <taxon>Actinomycetota</taxon>
        <taxon>Actinomycetes</taxon>
        <taxon>Mycobacteriales</taxon>
        <taxon>Mycobacteriaceae</taxon>
        <taxon>Mycobacterium</taxon>
        <taxon>Mycobacterium simiae complex</taxon>
    </lineage>
</organism>
<dbReference type="EMBL" id="MZZM01000030">
    <property type="protein sequence ID" value="ORJ55542.1"/>
    <property type="molecule type" value="Genomic_DNA"/>
</dbReference>
<keyword evidence="5" id="KW-1185">Reference proteome</keyword>
<dbReference type="AlphaFoldDB" id="A0A1X0XRL7"/>
<feature type="region of interest" description="Disordered" evidence="1">
    <location>
        <begin position="95"/>
        <end position="133"/>
    </location>
</feature>
<proteinExistence type="predicted"/>
<evidence type="ECO:0000256" key="1">
    <source>
        <dbReference type="SAM" id="MobiDB-lite"/>
    </source>
</evidence>
<keyword evidence="2" id="KW-0812">Transmembrane</keyword>
<keyword evidence="2" id="KW-0472">Membrane</keyword>
<keyword evidence="2" id="KW-1133">Transmembrane helix</keyword>
<accession>A0A1X0XRL7</accession>
<dbReference type="InterPro" id="IPR007969">
    <property type="entry name" value="DUF732"/>
</dbReference>
<feature type="compositionally biased region" description="Low complexity" evidence="1">
    <location>
        <begin position="97"/>
        <end position="126"/>
    </location>
</feature>
<feature type="transmembrane region" description="Helical" evidence="2">
    <location>
        <begin position="70"/>
        <end position="91"/>
    </location>
</feature>
<feature type="region of interest" description="Disordered" evidence="1">
    <location>
        <begin position="1"/>
        <end position="64"/>
    </location>
</feature>
<evidence type="ECO:0000256" key="2">
    <source>
        <dbReference type="SAM" id="Phobius"/>
    </source>
</evidence>
<evidence type="ECO:0000259" key="3">
    <source>
        <dbReference type="Pfam" id="PF05305"/>
    </source>
</evidence>
<dbReference type="Proteomes" id="UP000193040">
    <property type="component" value="Unassembled WGS sequence"/>
</dbReference>
<feature type="compositionally biased region" description="Basic and acidic residues" evidence="1">
    <location>
        <begin position="45"/>
        <end position="58"/>
    </location>
</feature>
<protein>
    <recommendedName>
        <fullName evidence="3">DUF732 domain-containing protein</fullName>
    </recommendedName>
</protein>
<sequence length="212" mass="21735">MADMSEPGPAADKTVGFDGGQTAAAPTAAEPEAVGAPNSAGLAWSRDDEGDAPREPTSQRRSWRSTWRTAAALFAAGLVVAGAIVLGWSLLADHPTKSAPSSSAAPTSTAAPASTGPSPATAAPSSIVSTPDQDNRYVQSLNDRGISFANPDAAIYNGKMVCENIRLGMTVQQVIADFRASNPALSNDADVYVTISVHTYCPQYSNLVGSGP</sequence>
<reference evidence="4 5" key="1">
    <citation type="submission" date="2017-03" db="EMBL/GenBank/DDBJ databases">
        <title>Genomic insights into Mycobacterium simiae human colonization.</title>
        <authorList>
            <person name="Steffani J.L."/>
            <person name="Brunck M.E."/>
            <person name="Cruz E."/>
            <person name="Montiel R."/>
            <person name="Barona F."/>
        </authorList>
    </citation>
    <scope>NUCLEOTIDE SEQUENCE [LARGE SCALE GENOMIC DNA]</scope>
    <source>
        <strain evidence="4 5">MsiGto</strain>
    </source>
</reference>
<name>A0A1X0XRL7_MYCSI</name>
<gene>
    <name evidence="4" type="ORF">B5M45_24585</name>
</gene>
<evidence type="ECO:0000313" key="5">
    <source>
        <dbReference type="Proteomes" id="UP000193040"/>
    </source>
</evidence>